<dbReference type="PANTHER" id="PTHR40031:SF1">
    <property type="entry name" value="MEMBRANE-BOUND METAL-DEPENDENT HYDROLASE"/>
    <property type="match status" value="1"/>
</dbReference>
<evidence type="ECO:0000313" key="3">
    <source>
        <dbReference type="Proteomes" id="UP000518605"/>
    </source>
</evidence>
<feature type="transmembrane region" description="Helical" evidence="1">
    <location>
        <begin position="138"/>
        <end position="157"/>
    </location>
</feature>
<feature type="transmembrane region" description="Helical" evidence="1">
    <location>
        <begin position="71"/>
        <end position="92"/>
    </location>
</feature>
<dbReference type="AlphaFoldDB" id="A0A7W5GDS8"/>
<accession>A0A7W5GDS8</accession>
<evidence type="ECO:0000256" key="1">
    <source>
        <dbReference type="SAM" id="Phobius"/>
    </source>
</evidence>
<comment type="caution">
    <text evidence="2">The sequence shown here is derived from an EMBL/GenBank/DDBJ whole genome shotgun (WGS) entry which is preliminary data.</text>
</comment>
<proteinExistence type="predicted"/>
<organism evidence="2 3">
    <name type="scientific">Paenibacillus endophyticus</name>
    <dbReference type="NCBI Taxonomy" id="1294268"/>
    <lineage>
        <taxon>Bacteria</taxon>
        <taxon>Bacillati</taxon>
        <taxon>Bacillota</taxon>
        <taxon>Bacilli</taxon>
        <taxon>Bacillales</taxon>
        <taxon>Paenibacillaceae</taxon>
        <taxon>Paenibacillus</taxon>
    </lineage>
</organism>
<evidence type="ECO:0000313" key="2">
    <source>
        <dbReference type="EMBL" id="MBB3156221.1"/>
    </source>
</evidence>
<protein>
    <submittedName>
        <fullName evidence="2">Inner membrane protein</fullName>
    </submittedName>
</protein>
<dbReference type="Proteomes" id="UP000518605">
    <property type="component" value="Unassembled WGS sequence"/>
</dbReference>
<dbReference type="InterPro" id="IPR007404">
    <property type="entry name" value="YdjM-like"/>
</dbReference>
<dbReference type="Pfam" id="PF04307">
    <property type="entry name" value="YdjM"/>
    <property type="match status" value="1"/>
</dbReference>
<keyword evidence="3" id="KW-1185">Reference proteome</keyword>
<feature type="transmembrane region" description="Helical" evidence="1">
    <location>
        <begin position="31"/>
        <end position="50"/>
    </location>
</feature>
<feature type="transmembrane region" description="Helical" evidence="1">
    <location>
        <begin position="163"/>
        <end position="182"/>
    </location>
</feature>
<keyword evidence="1" id="KW-0472">Membrane</keyword>
<feature type="transmembrane region" description="Helical" evidence="1">
    <location>
        <begin position="98"/>
        <end position="118"/>
    </location>
</feature>
<dbReference type="PANTHER" id="PTHR40031">
    <property type="entry name" value="HYPOTHETICAL MEMBRANE SPANNING PROTEIN"/>
    <property type="match status" value="1"/>
</dbReference>
<keyword evidence="1" id="KW-1133">Transmembrane helix</keyword>
<sequence>MDTGTHLLTGATLGGLAISLADPALYSHSTVIYGLCAATIIGSNAPDFDAVIRIRGYKSYLQHHRGFSHSLLMLVGWPAVLAPLIALAFHAWNYLVPIFLWTMAGVVFHVFLDFFNAYGVQCFRPVSRKWFHANTIPIFDPILFVLHAAGLLLWLLGVFGATAIFPLVYALTFLFIGYRIVIGRIMLHYVRRRYGTAGYSFLIPRGLPHKWKYVHETGQAYITGSIRGLTFKEEAIFEKGEQTDVIQAAMGNDGVRTFLHFTHHVHISCQKLQNGYLVELRDIRFRHGRNLPFGMDVTLDERLQVTGDTIGWRKKMWEPPFA</sequence>
<keyword evidence="1" id="KW-0812">Transmembrane</keyword>
<dbReference type="InterPro" id="IPR053170">
    <property type="entry name" value="Transcription_regulator"/>
</dbReference>
<dbReference type="EMBL" id="JACHXW010000034">
    <property type="protein sequence ID" value="MBB3156221.1"/>
    <property type="molecule type" value="Genomic_DNA"/>
</dbReference>
<name>A0A7W5GDS8_9BACL</name>
<dbReference type="RefSeq" id="WP_183571483.1">
    <property type="nucleotide sequence ID" value="NZ_CBCSLB010000038.1"/>
</dbReference>
<gene>
    <name evidence="2" type="ORF">FHS16_006343</name>
</gene>
<reference evidence="2 3" key="1">
    <citation type="submission" date="2020-08" db="EMBL/GenBank/DDBJ databases">
        <title>Genomic Encyclopedia of Type Strains, Phase III (KMG-III): the genomes of soil and plant-associated and newly described type strains.</title>
        <authorList>
            <person name="Whitman W."/>
        </authorList>
    </citation>
    <scope>NUCLEOTIDE SEQUENCE [LARGE SCALE GENOMIC DNA]</scope>
    <source>
        <strain evidence="2 3">CECT 8234</strain>
    </source>
</reference>